<keyword evidence="1" id="KW-0805">Transcription regulation</keyword>
<dbReference type="Gene3D" id="1.10.510.10">
    <property type="entry name" value="Transferase(Phosphotransferase) domain 1"/>
    <property type="match status" value="1"/>
</dbReference>
<dbReference type="Gramene" id="TraesCS4A03G1168200.1">
    <property type="protein sequence ID" value="TraesCS4A03G1168200.1.CDS"/>
    <property type="gene ID" value="TraesCS4A03G1168200"/>
</dbReference>
<dbReference type="PANTHER" id="PTHR45707">
    <property type="entry name" value="C2 CALCIUM/LIPID-BINDING PLANT PHOSPHORIBOSYLTRANSFERASE FAMILY PROTEIN"/>
    <property type="match status" value="1"/>
</dbReference>
<evidence type="ECO:0000259" key="5">
    <source>
        <dbReference type="PROSITE" id="PS50011"/>
    </source>
</evidence>
<organism evidence="6">
    <name type="scientific">Triticum aestivum</name>
    <name type="common">Wheat</name>
    <dbReference type="NCBI Taxonomy" id="4565"/>
    <lineage>
        <taxon>Eukaryota</taxon>
        <taxon>Viridiplantae</taxon>
        <taxon>Streptophyta</taxon>
        <taxon>Embryophyta</taxon>
        <taxon>Tracheophyta</taxon>
        <taxon>Spermatophyta</taxon>
        <taxon>Magnoliopsida</taxon>
        <taxon>Liliopsida</taxon>
        <taxon>Poales</taxon>
        <taxon>Poaceae</taxon>
        <taxon>BOP clade</taxon>
        <taxon>Pooideae</taxon>
        <taxon>Triticodae</taxon>
        <taxon>Triticeae</taxon>
        <taxon>Triticinae</taxon>
        <taxon>Triticum</taxon>
    </lineage>
</organism>
<evidence type="ECO:0000256" key="4">
    <source>
        <dbReference type="PROSITE-ProRule" id="PRU10141"/>
    </source>
</evidence>
<keyword evidence="4" id="KW-0547">Nucleotide-binding</keyword>
<dbReference type="AlphaFoldDB" id="A0A3B6I2N6"/>
<dbReference type="STRING" id="4565.A0A3B6I2N6"/>
<dbReference type="Gramene" id="TraesNOR4A03G02232360.1">
    <property type="protein sequence ID" value="TraesNOR4A03G02232360.1"/>
    <property type="gene ID" value="TraesNOR4A03G02232360"/>
</dbReference>
<dbReference type="InterPro" id="IPR017441">
    <property type="entry name" value="Protein_kinase_ATP_BS"/>
</dbReference>
<feature type="short sequence motif" description="VHIID" evidence="3">
    <location>
        <begin position="477"/>
        <end position="481"/>
    </location>
</feature>
<dbReference type="InterPro" id="IPR005202">
    <property type="entry name" value="TF_GRAS"/>
</dbReference>
<dbReference type="OrthoDB" id="1668230at2759"/>
<dbReference type="Pfam" id="PF03514">
    <property type="entry name" value="GRAS"/>
    <property type="match status" value="1"/>
</dbReference>
<evidence type="ECO:0000313" key="7">
    <source>
        <dbReference type="Proteomes" id="UP000019116"/>
    </source>
</evidence>
<dbReference type="FunFam" id="1.10.510.10:FF:000870">
    <property type="entry name" value="OSJNBa0016N04.16-like protein"/>
    <property type="match status" value="1"/>
</dbReference>
<evidence type="ECO:0000313" key="6">
    <source>
        <dbReference type="EnsemblPlants" id="TraesCS4A02G465000.1"/>
    </source>
</evidence>
<feature type="binding site" evidence="4">
    <location>
        <position position="74"/>
    </location>
    <ligand>
        <name>ATP</name>
        <dbReference type="ChEBI" id="CHEBI:30616"/>
    </ligand>
</feature>
<evidence type="ECO:0000256" key="1">
    <source>
        <dbReference type="ARBA" id="ARBA00023015"/>
    </source>
</evidence>
<dbReference type="Proteomes" id="UP000019116">
    <property type="component" value="Chromosome 4A"/>
</dbReference>
<dbReference type="InterPro" id="IPR011009">
    <property type="entry name" value="Kinase-like_dom_sf"/>
</dbReference>
<comment type="caution">
    <text evidence="3">Lacks conserved residue(s) required for the propagation of feature annotation.</text>
</comment>
<evidence type="ECO:0000256" key="3">
    <source>
        <dbReference type="PROSITE-ProRule" id="PRU01191"/>
    </source>
</evidence>
<protein>
    <recommendedName>
        <fullName evidence="5">Protein kinase domain-containing protein</fullName>
    </recommendedName>
</protein>
<dbReference type="EnsemblPlants" id="TraesCS4A02G465000.1">
    <property type="protein sequence ID" value="TraesCS4A02G465000.1"/>
    <property type="gene ID" value="TraesCS4A02G465000"/>
</dbReference>
<dbReference type="GO" id="GO:0003700">
    <property type="term" value="F:DNA-binding transcription factor activity"/>
    <property type="evidence" value="ECO:0000318"/>
    <property type="project" value="GO_Central"/>
</dbReference>
<dbReference type="GO" id="GO:0005634">
    <property type="term" value="C:nucleus"/>
    <property type="evidence" value="ECO:0000318"/>
    <property type="project" value="GO_Central"/>
</dbReference>
<comment type="similarity">
    <text evidence="3">Belongs to the GRAS family.</text>
</comment>
<keyword evidence="2" id="KW-0804">Transcription</keyword>
<dbReference type="Pfam" id="PF00069">
    <property type="entry name" value="Pkinase"/>
    <property type="match status" value="1"/>
</dbReference>
<dbReference type="PROSITE" id="PS00107">
    <property type="entry name" value="PROTEIN_KINASE_ATP"/>
    <property type="match status" value="1"/>
</dbReference>
<dbReference type="PROSITE" id="PS50011">
    <property type="entry name" value="PROTEIN_KINASE_DOM"/>
    <property type="match status" value="1"/>
</dbReference>
<dbReference type="PROSITE" id="PS50985">
    <property type="entry name" value="GRAS"/>
    <property type="match status" value="1"/>
</dbReference>
<proteinExistence type="inferred from homology"/>
<dbReference type="GO" id="GO:0004672">
    <property type="term" value="F:protein kinase activity"/>
    <property type="evidence" value="ECO:0007669"/>
    <property type="project" value="InterPro"/>
</dbReference>
<keyword evidence="4" id="KW-0067">ATP-binding</keyword>
<feature type="region of interest" description="VHIID" evidence="3">
    <location>
        <begin position="446"/>
        <end position="511"/>
    </location>
</feature>
<dbReference type="GO" id="GO:0043565">
    <property type="term" value="F:sequence-specific DNA binding"/>
    <property type="evidence" value="ECO:0000318"/>
    <property type="project" value="GO_Central"/>
</dbReference>
<feature type="region of interest" description="SAW" evidence="3">
    <location>
        <begin position="667"/>
        <end position="741"/>
    </location>
</feature>
<dbReference type="GO" id="GO:0005524">
    <property type="term" value="F:ATP binding"/>
    <property type="evidence" value="ECO:0007669"/>
    <property type="project" value="UniProtKB-UniRule"/>
</dbReference>
<dbReference type="SMR" id="A0A3B6I2N6"/>
<dbReference type="GO" id="GO:0006355">
    <property type="term" value="P:regulation of DNA-templated transcription"/>
    <property type="evidence" value="ECO:0000318"/>
    <property type="project" value="GO_Central"/>
</dbReference>
<dbReference type="Gramene" id="TraesCS4A02G465000.1">
    <property type="protein sequence ID" value="TraesCS4A02G465000.1"/>
    <property type="gene ID" value="TraesCS4A02G465000"/>
</dbReference>
<dbReference type="SUPFAM" id="SSF56112">
    <property type="entry name" value="Protein kinase-like (PK-like)"/>
    <property type="match status" value="1"/>
</dbReference>
<accession>A0A3B6I2N6</accession>
<evidence type="ECO:0000256" key="2">
    <source>
        <dbReference type="ARBA" id="ARBA00023163"/>
    </source>
</evidence>
<reference evidence="6" key="1">
    <citation type="submission" date="2018-08" db="EMBL/GenBank/DDBJ databases">
        <authorList>
            <person name="Rossello M."/>
        </authorList>
    </citation>
    <scope>NUCLEOTIDE SEQUENCE [LARGE SCALE GENOMIC DNA]</scope>
    <source>
        <strain evidence="6">cv. Chinese Spring</strain>
    </source>
</reference>
<feature type="domain" description="Protein kinase" evidence="5">
    <location>
        <begin position="45"/>
        <end position="313"/>
    </location>
</feature>
<dbReference type="PaxDb" id="4565-Traes_4AL_C217A20A1.2"/>
<dbReference type="PANTHER" id="PTHR45707:SF70">
    <property type="entry name" value="PROTEIN KINASE DOMAIN-CONTAINING PROTEIN"/>
    <property type="match status" value="1"/>
</dbReference>
<dbReference type="Gene3D" id="3.30.200.20">
    <property type="entry name" value="Phosphorylase Kinase, domain 1"/>
    <property type="match status" value="1"/>
</dbReference>
<dbReference type="InterPro" id="IPR000719">
    <property type="entry name" value="Prot_kinase_dom"/>
</dbReference>
<dbReference type="GeneID" id="123083491"/>
<keyword evidence="7" id="KW-1185">Reference proteome</keyword>
<dbReference type="RefSeq" id="XP_044361460.1">
    <property type="nucleotide sequence ID" value="XM_044505525.1"/>
</dbReference>
<gene>
    <name evidence="6" type="primary">LOC123083491</name>
</gene>
<dbReference type="SMART" id="SM00220">
    <property type="entry name" value="S_TKc"/>
    <property type="match status" value="1"/>
</dbReference>
<name>A0A3B6I2N6_WHEAT</name>
<reference evidence="6" key="2">
    <citation type="submission" date="2018-10" db="UniProtKB">
        <authorList>
            <consortium name="EnsemblPlants"/>
        </authorList>
    </citation>
    <scope>IDENTIFICATION</scope>
</reference>
<feature type="region of interest" description="Leucine repeat II (LRII)" evidence="3">
    <location>
        <begin position="528"/>
        <end position="560"/>
    </location>
</feature>
<sequence>MSNTKMADGDQHSEKIAALEKALLDESVDPIDLPFSLLKSITGNFCEAQEIGRGGYGAVYKGVLPSGRIIAVKKLFERFEILDKNFESEVACLVGVKHKNTLRFLGYCSETQLVVMPYDGKLVCAEERQRLLCFEYICKGSIADYLSDASYQLHWTAIIKGICEGVHYLHQQRIIRMDLKPQNVLLDDNMVPRIADFGLSRRLSGSQSRVITENKLGTMGYMAPEFLNRGEITFKTDVYSLGVIIMEILMGHKECSNVEKVVESWTNKFGASKNQTSLEQVKVCAEIGIKCTNYDPGNRPATWFIVSEFEKMVEQETSRRSVTSDEAITEGQSTVRERVITNTVLEESRLLTSYDIPTLSAENLTMKELLIVCAKAVADDKATNISCSSISQDIIVELRKMVSVCGDPLQRLGAYMLEALIARIFSSGHSVCKALESDAEDFISYRNLLFESCPYLKFAYLSATGAIAEATNGEDRIHIIDFSICDGVQWVTLLQALARRAGGAPAVRITGIDDSVQAYTLGRSKLELVGRRLSRIAGACNVPFEFCAVAITASQLKAGHLGVIRGEVVAVNFNLGLHKISDDDESSLSQRDRILKLARSLSPRLVTLVEHELNTNEATTFADRFAETLDYYTAVFESVDLSLRRDANERIDMEQHCLGKDMVNLIACEGAERVERHELFGQWKARLIKAGFTPSPLSSHVNDTIKKMLLRYSCHYRFEERDGVLYLGWKDRPLVVTSAWH</sequence>